<organism evidence="2 3">
    <name type="scientific">Limulus polyphemus</name>
    <name type="common">Atlantic horseshoe crab</name>
    <dbReference type="NCBI Taxonomy" id="6850"/>
    <lineage>
        <taxon>Eukaryota</taxon>
        <taxon>Metazoa</taxon>
        <taxon>Ecdysozoa</taxon>
        <taxon>Arthropoda</taxon>
        <taxon>Chelicerata</taxon>
        <taxon>Merostomata</taxon>
        <taxon>Xiphosura</taxon>
        <taxon>Limulidae</taxon>
        <taxon>Limulus</taxon>
    </lineage>
</organism>
<accession>A0ABM1RX45</accession>
<dbReference type="GeneID" id="111083614"/>
<feature type="signal peptide" evidence="1">
    <location>
        <begin position="1"/>
        <end position="19"/>
    </location>
</feature>
<gene>
    <name evidence="3" type="primary">LOC111083614</name>
</gene>
<dbReference type="Proteomes" id="UP000694941">
    <property type="component" value="Unplaced"/>
</dbReference>
<keyword evidence="1" id="KW-0732">Signal</keyword>
<evidence type="ECO:0000313" key="3">
    <source>
        <dbReference type="RefSeq" id="XP_022235950.1"/>
    </source>
</evidence>
<feature type="chain" id="PRO_5046729753" evidence="1">
    <location>
        <begin position="20"/>
        <end position="241"/>
    </location>
</feature>
<sequence length="241" mass="27261">MLAVLGFTTFLVFLDSTIKNIPENYHDTSLRENECTTTETGDKEFSYIKVWEDCLLNKGLKDIVSQNTTGILCDPGRLFLLYISCSIKQENSDTWEGCLSANSLFLSGGSDELDIPIPGITKLSFEKEQEAVVCLIDRGSDDVFSTCSIDKTFSYWLENVYLNCPPGHVICPETKSCLTAKRRQECTGSIVGQYWLVSSSDGVQTFEGFAVHEFWRNMSAEDDPELMVMAIDERLGKWWYR</sequence>
<evidence type="ECO:0000313" key="2">
    <source>
        <dbReference type="Proteomes" id="UP000694941"/>
    </source>
</evidence>
<proteinExistence type="predicted"/>
<dbReference type="RefSeq" id="XP_022235950.1">
    <property type="nucleotide sequence ID" value="XM_022380242.1"/>
</dbReference>
<name>A0ABM1RX45_LIMPO</name>
<feature type="non-terminal residue" evidence="3">
    <location>
        <position position="241"/>
    </location>
</feature>
<evidence type="ECO:0000256" key="1">
    <source>
        <dbReference type="SAM" id="SignalP"/>
    </source>
</evidence>
<reference evidence="3" key="1">
    <citation type="submission" date="2025-08" db="UniProtKB">
        <authorList>
            <consortium name="RefSeq"/>
        </authorList>
    </citation>
    <scope>IDENTIFICATION</scope>
    <source>
        <tissue evidence="3">Muscle</tissue>
    </source>
</reference>
<keyword evidence="2" id="KW-1185">Reference proteome</keyword>
<protein>
    <submittedName>
        <fullName evidence="3">Uncharacterized protein LOC111083614</fullName>
    </submittedName>
</protein>